<organism evidence="1 2">
    <name type="scientific">Cupriavidus laharis</name>
    <dbReference type="NCBI Taxonomy" id="151654"/>
    <lineage>
        <taxon>Bacteria</taxon>
        <taxon>Pseudomonadati</taxon>
        <taxon>Pseudomonadota</taxon>
        <taxon>Betaproteobacteria</taxon>
        <taxon>Burkholderiales</taxon>
        <taxon>Burkholderiaceae</taxon>
        <taxon>Cupriavidus</taxon>
    </lineage>
</organism>
<evidence type="ECO:0000313" key="2">
    <source>
        <dbReference type="Proteomes" id="UP000727654"/>
    </source>
</evidence>
<sequence>MYASCHRAGLGAVLCDCDPVMPDAGCHLCLAASQAGGDYFRRAFHGQAQMLGTGEAIADSLGYCARHAARLSRIPSLASPVATVFGRGVVLVQRLLDEAFFHEDIFQRMVFGAGTACPACRYERQRVAREFTKMGGDAALASAASHDGMCFHHQLAIGRTMTPHAQTDWLAGCGRWLGREADRLTLVLGTETAPAGSSPCRSLVSRLVGDQVRRMRCDDAGRGTISPVGEAMSSAGMADLIGHPDACPLCRWQDAATRRWLDDVTLALRFGEGGWLVFPTCAVHMALVLELEMPGLEMAMARHALDASGVRLQQDIDSVESCLAPPAASARRRLPRARWLPRQAAPRRKGDAKPARCPGCERGAVALDRAASTLLALLQESRWRQVFAAGHGLCMKHFAFVFPLAADGVVRTWLAADQRARLDRLREELDAAPVQAWRAAVHRFSGDRCLG</sequence>
<gene>
    <name evidence="1" type="ORF">LMG23992_01008</name>
</gene>
<evidence type="ECO:0000313" key="1">
    <source>
        <dbReference type="EMBL" id="CAG9168070.1"/>
    </source>
</evidence>
<protein>
    <submittedName>
        <fullName evidence="1">Uncharacterized protein</fullName>
    </submittedName>
</protein>
<reference evidence="1 2" key="1">
    <citation type="submission" date="2021-08" db="EMBL/GenBank/DDBJ databases">
        <authorList>
            <person name="Peeters C."/>
        </authorList>
    </citation>
    <scope>NUCLEOTIDE SEQUENCE [LARGE SCALE GENOMIC DNA]</scope>
    <source>
        <strain evidence="1 2">LMG 23992</strain>
    </source>
</reference>
<proteinExistence type="predicted"/>
<keyword evidence="2" id="KW-1185">Reference proteome</keyword>
<name>A0ABM8WL54_9BURK</name>
<dbReference type="Proteomes" id="UP000727654">
    <property type="component" value="Unassembled WGS sequence"/>
</dbReference>
<comment type="caution">
    <text evidence="1">The sequence shown here is derived from an EMBL/GenBank/DDBJ whole genome shotgun (WGS) entry which is preliminary data.</text>
</comment>
<dbReference type="EMBL" id="CAJZAI010000002">
    <property type="protein sequence ID" value="CAG9168070.1"/>
    <property type="molecule type" value="Genomic_DNA"/>
</dbReference>
<accession>A0ABM8WL54</accession>